<proteinExistence type="predicted"/>
<dbReference type="PATRIC" id="fig|344882.3.peg.2727"/>
<dbReference type="EMBL" id="LDJL01000007">
    <property type="protein sequence ID" value="KRG70183.1"/>
    <property type="molecule type" value="Genomic_DNA"/>
</dbReference>
<gene>
    <name evidence="3" type="ORF">ABB29_06925</name>
</gene>
<dbReference type="RefSeq" id="WP_157062538.1">
    <property type="nucleotide sequence ID" value="NZ_LDJL01000007.1"/>
</dbReference>
<feature type="chain" id="PRO_5006394634" evidence="2">
    <location>
        <begin position="29"/>
        <end position="288"/>
    </location>
</feature>
<comment type="caution">
    <text evidence="3">The sequence shown here is derived from an EMBL/GenBank/DDBJ whole genome shotgun (WGS) entry which is preliminary data.</text>
</comment>
<dbReference type="PROSITE" id="PS51257">
    <property type="entry name" value="PROKAR_LIPOPROTEIN"/>
    <property type="match status" value="1"/>
</dbReference>
<feature type="compositionally biased region" description="Basic and acidic residues" evidence="1">
    <location>
        <begin position="268"/>
        <end position="278"/>
    </location>
</feature>
<name>A0A0R0CVP2_9GAMM</name>
<feature type="signal peptide" evidence="2">
    <location>
        <begin position="1"/>
        <end position="28"/>
    </location>
</feature>
<feature type="compositionally biased region" description="Acidic residues" evidence="1">
    <location>
        <begin position="279"/>
        <end position="288"/>
    </location>
</feature>
<organism evidence="3 4">
    <name type="scientific">Pseudoxanthomonas dokdonensis</name>
    <dbReference type="NCBI Taxonomy" id="344882"/>
    <lineage>
        <taxon>Bacteria</taxon>
        <taxon>Pseudomonadati</taxon>
        <taxon>Pseudomonadota</taxon>
        <taxon>Gammaproteobacteria</taxon>
        <taxon>Lysobacterales</taxon>
        <taxon>Lysobacteraceae</taxon>
        <taxon>Pseudoxanthomonas</taxon>
    </lineage>
</organism>
<evidence type="ECO:0000313" key="3">
    <source>
        <dbReference type="EMBL" id="KRG70183.1"/>
    </source>
</evidence>
<evidence type="ECO:0000256" key="2">
    <source>
        <dbReference type="SAM" id="SignalP"/>
    </source>
</evidence>
<accession>A0A0R0CVP2</accession>
<feature type="region of interest" description="Disordered" evidence="1">
    <location>
        <begin position="238"/>
        <end position="257"/>
    </location>
</feature>
<reference evidence="3 4" key="1">
    <citation type="submission" date="2015-05" db="EMBL/GenBank/DDBJ databases">
        <title>Genome sequencing and analysis of members of genus Stenotrophomonas.</title>
        <authorList>
            <person name="Patil P.P."/>
            <person name="Midha S."/>
            <person name="Patil P.B."/>
        </authorList>
    </citation>
    <scope>NUCLEOTIDE SEQUENCE [LARGE SCALE GENOMIC DNA]</scope>
    <source>
        <strain evidence="3 4">DSM 21858</strain>
    </source>
</reference>
<feature type="region of interest" description="Disordered" evidence="1">
    <location>
        <begin position="268"/>
        <end position="288"/>
    </location>
</feature>
<evidence type="ECO:0000313" key="4">
    <source>
        <dbReference type="Proteomes" id="UP000052052"/>
    </source>
</evidence>
<dbReference type="STRING" id="344882.ABB29_06925"/>
<keyword evidence="4" id="KW-1185">Reference proteome</keyword>
<evidence type="ECO:0000256" key="1">
    <source>
        <dbReference type="SAM" id="MobiDB-lite"/>
    </source>
</evidence>
<sequence length="288" mass="31890">MLARLSGKSVAVVLICLLALLASMTATAQSCQQRMPELIRSAWPHATQLADGRWQIGGDDPRWLDIGNSQCKVWPAHPELILLAVQLDSADIAQQQLTIDVSDADLEMLVLRGDDANVVARQRSSGLLSSDAISVSSFTLDTARYHLAPGNTAFGLRISRHGASRVNPIDVTSLRLYVLEGDHLRTVLSNLLMDHSGGEWDGNCAGSFFERHWILEVRPERQHRWADLRVTSRDIESVATTGGNGDCHESESTPQRHTTRLRYDGQHYPIPEHLRGLDDDYADPQENG</sequence>
<dbReference type="OrthoDB" id="7202514at2"/>
<dbReference type="Proteomes" id="UP000052052">
    <property type="component" value="Unassembled WGS sequence"/>
</dbReference>
<protein>
    <submittedName>
        <fullName evidence="3">Uncharacterized protein</fullName>
    </submittedName>
</protein>
<dbReference type="AlphaFoldDB" id="A0A0R0CVP2"/>
<keyword evidence="2" id="KW-0732">Signal</keyword>